<evidence type="ECO:0000256" key="1">
    <source>
        <dbReference type="ARBA" id="ARBA00001933"/>
    </source>
</evidence>
<comment type="similarity">
    <text evidence="6">Belongs to the class-I pyridoxal-phosphate-dependent aminotransferase family. Alanine aminotransferase subfamily.</text>
</comment>
<evidence type="ECO:0000256" key="5">
    <source>
        <dbReference type="ARBA" id="ARBA00022898"/>
    </source>
</evidence>
<keyword evidence="4" id="KW-0808">Transferase</keyword>
<feature type="domain" description="Aminotransferase class I/classII large" evidence="8">
    <location>
        <begin position="122"/>
        <end position="473"/>
    </location>
</feature>
<dbReference type="VEuPathDB" id="FungiDB:DD237_000350"/>
<comment type="cofactor">
    <cofactor evidence="1">
        <name>pyridoxal 5'-phosphate</name>
        <dbReference type="ChEBI" id="CHEBI:597326"/>
    </cofactor>
</comment>
<dbReference type="EMBL" id="QLLG01000027">
    <property type="protein sequence ID" value="RMX69381.1"/>
    <property type="molecule type" value="Genomic_DNA"/>
</dbReference>
<feature type="compositionally biased region" description="Low complexity" evidence="7">
    <location>
        <begin position="577"/>
        <end position="588"/>
    </location>
</feature>
<dbReference type="InterPro" id="IPR045088">
    <property type="entry name" value="ALAT1/2-like"/>
</dbReference>
<dbReference type="GO" id="GO:0030170">
    <property type="term" value="F:pyridoxal phosphate binding"/>
    <property type="evidence" value="ECO:0007669"/>
    <property type="project" value="InterPro"/>
</dbReference>
<sequence>MLTYQALKQLRTSSFLTRRGFAVLTTDTINPNIVKAEYAVRGALVLRSNDYADRLARGDKSLPFDKVIPCNIGNPLVLKQEPIEFHRQVLALVNVPGLVDEPEAQKIFPPDAIARAKFYIDNIVGGTGAYGHSKGSAVVREEVARFMERRDGHSANPEDIFLTDGASPAVQNSLLTLIRDENDAILAPIPQYPLYSAAIALNGGSLVGYYLNEENAWGLDVKELARAVKEARDAGKNVRAMAVINPGNPTGQCLSLENIETIIKFCKEENILILADEVYQENVYAKGKKFLSFKKVLRDMGKAYKDVELISFHSTSKGFTGECGRRGGYMELVNIDDSVKDQIYKLMSVSLCSNIDGQLVVGMMTNPPQRGDASYERYAEQRDGILGSLKRRAVKLVKAFNELEGVTCNETEGAMYTFPNITLPAKAIEAAKDAGMAPDAFYCTQMLDDTGIVVVPGSGFGQKEGTWHFRSTILPPEEAVDEEDSLLFRLCLYYGVLVLLLELLIPLFFQRRVRIEIPRLALHVPAVPLSTREFQQRRLALQQQVTELQRALAETPRRSPQKRRQLSSVTTMKNMTAASPSPSLASPAKITRLRSSRKTSSGKTEKKVSRPPFAADASVHTLKPSPMTMGDFLATRIVRRGGFSFHEVFEEKEDSEEKDENVQQERDNWMQAVNMKTARRRESPTFSRRKKPVRFVSEDADGDGYMGVLLEPSEAATRLEALIEARRRQRTSTSQMHIPPPPPSIRIPLSAAIAPAKKVSEHFPLNETNPAVRGVSRRPQDEGKAIEGDEERKESKQSEVSSPERQQVGPDTLEEVERRKESEQSEPLPDFQAFCASFAAGGSAAAQRAVAKRKYYEAFGAVDKEVNDSATTLHQCLDRVKHPRTLRQDTKQPSGDHSADKRTCPESFGSDDKQAINNTVVTQILEKRKHDQAFGPAKKQSQPEEKYGIMFLRAWAALGLPTPRIARQISFDDEVNALADTPLTKMLGRLSNRKRKRTQPFGMIDEDDEDTEWRDSLAFRPHHSRLAE</sequence>
<organism evidence="9 11">
    <name type="scientific">Peronospora effusa</name>
    <dbReference type="NCBI Taxonomy" id="542832"/>
    <lineage>
        <taxon>Eukaryota</taxon>
        <taxon>Sar</taxon>
        <taxon>Stramenopiles</taxon>
        <taxon>Oomycota</taxon>
        <taxon>Peronosporomycetes</taxon>
        <taxon>Peronosporales</taxon>
        <taxon>Peronosporaceae</taxon>
        <taxon>Peronospora</taxon>
    </lineage>
</organism>
<dbReference type="Proteomes" id="UP000286097">
    <property type="component" value="Unassembled WGS sequence"/>
</dbReference>
<evidence type="ECO:0000313" key="9">
    <source>
        <dbReference type="EMBL" id="RMX69381.1"/>
    </source>
</evidence>
<dbReference type="InterPro" id="IPR015424">
    <property type="entry name" value="PyrdxlP-dep_Trfase"/>
</dbReference>
<dbReference type="AlphaFoldDB" id="A0A3M6VTJ7"/>
<evidence type="ECO:0000259" key="8">
    <source>
        <dbReference type="Pfam" id="PF00155"/>
    </source>
</evidence>
<reference evidence="11 12" key="1">
    <citation type="submission" date="2018-06" db="EMBL/GenBank/DDBJ databases">
        <title>Comparative genomics of downy mildews reveals potential adaptations to biotrophy.</title>
        <authorList>
            <person name="Fletcher K."/>
            <person name="Klosterman S.J."/>
            <person name="Derevnina L."/>
            <person name="Martin F."/>
            <person name="Koike S."/>
            <person name="Reyes Chin-Wo S."/>
            <person name="Mou B."/>
            <person name="Michelmore R."/>
        </authorList>
    </citation>
    <scope>NUCLEOTIDE SEQUENCE [LARGE SCALE GENOMIC DNA]</scope>
    <source>
        <strain evidence="10 12">R13</strain>
        <strain evidence="9 11">R14</strain>
    </source>
</reference>
<feature type="compositionally biased region" description="Polar residues" evidence="7">
    <location>
        <begin position="566"/>
        <end position="576"/>
    </location>
</feature>
<feature type="compositionally biased region" description="Basic and acidic residues" evidence="7">
    <location>
        <begin position="897"/>
        <end position="912"/>
    </location>
</feature>
<comment type="caution">
    <text evidence="9">The sequence shown here is derived from an EMBL/GenBank/DDBJ whole genome shotgun (WGS) entry which is preliminary data.</text>
</comment>
<gene>
    <name evidence="10" type="ORF">DD237_000350</name>
    <name evidence="9" type="ORF">DD238_001323</name>
</gene>
<keyword evidence="11" id="KW-1185">Reference proteome</keyword>
<dbReference type="Proteomes" id="UP000282087">
    <property type="component" value="Unassembled WGS sequence"/>
</dbReference>
<dbReference type="PANTHER" id="PTHR11751:SF29">
    <property type="entry name" value="ALANINE TRANSAMINASE"/>
    <property type="match status" value="1"/>
</dbReference>
<dbReference type="PANTHER" id="PTHR11751">
    <property type="entry name" value="ALANINE AMINOTRANSFERASE"/>
    <property type="match status" value="1"/>
</dbReference>
<dbReference type="Gene3D" id="3.40.640.10">
    <property type="entry name" value="Type I PLP-dependent aspartate aminotransferase-like (Major domain)"/>
    <property type="match status" value="1"/>
</dbReference>
<feature type="region of interest" description="Disordered" evidence="7">
    <location>
        <begin position="551"/>
        <end position="621"/>
    </location>
</feature>
<feature type="compositionally biased region" description="Basic and acidic residues" evidence="7">
    <location>
        <begin position="879"/>
        <end position="890"/>
    </location>
</feature>
<dbReference type="FunFam" id="3.40.640.10:FF:000012">
    <property type="entry name" value="alanine aminotransferase 2"/>
    <property type="match status" value="1"/>
</dbReference>
<dbReference type="SUPFAM" id="SSF53383">
    <property type="entry name" value="PLP-dependent transferases"/>
    <property type="match status" value="1"/>
</dbReference>
<dbReference type="UniPathway" id="UPA00528">
    <property type="reaction ID" value="UER00586"/>
</dbReference>
<feature type="region of interest" description="Disordered" evidence="7">
    <location>
        <begin position="879"/>
        <end position="912"/>
    </location>
</feature>
<keyword evidence="5" id="KW-0663">Pyridoxal phosphate</keyword>
<evidence type="ECO:0000313" key="12">
    <source>
        <dbReference type="Proteomes" id="UP000286097"/>
    </source>
</evidence>
<evidence type="ECO:0000256" key="3">
    <source>
        <dbReference type="ARBA" id="ARBA00022576"/>
    </source>
</evidence>
<name>A0A3M6VTJ7_9STRA</name>
<evidence type="ECO:0000256" key="7">
    <source>
        <dbReference type="SAM" id="MobiDB-lite"/>
    </source>
</evidence>
<dbReference type="InterPro" id="IPR015421">
    <property type="entry name" value="PyrdxlP-dep_Trfase_major"/>
</dbReference>
<dbReference type="FunFam" id="1.10.287.1970:FF:000001">
    <property type="entry name" value="Alanine aminotransferase 2"/>
    <property type="match status" value="1"/>
</dbReference>
<feature type="region of interest" description="Disordered" evidence="7">
    <location>
        <begin position="760"/>
        <end position="828"/>
    </location>
</feature>
<evidence type="ECO:0000313" key="10">
    <source>
        <dbReference type="EMBL" id="RQM09243.1"/>
    </source>
</evidence>
<dbReference type="GO" id="GO:0042853">
    <property type="term" value="P:L-alanine catabolic process"/>
    <property type="evidence" value="ECO:0007669"/>
    <property type="project" value="UniProtKB-UniPathway"/>
</dbReference>
<proteinExistence type="inferred from homology"/>
<keyword evidence="3" id="KW-0032">Aminotransferase</keyword>
<evidence type="ECO:0000256" key="6">
    <source>
        <dbReference type="ARBA" id="ARBA00025785"/>
    </source>
</evidence>
<accession>A0A3M6VTJ7</accession>
<feature type="compositionally biased region" description="Basic and acidic residues" evidence="7">
    <location>
        <begin position="778"/>
        <end position="797"/>
    </location>
</feature>
<evidence type="ECO:0000256" key="4">
    <source>
        <dbReference type="ARBA" id="ARBA00022679"/>
    </source>
</evidence>
<dbReference type="CDD" id="cd00609">
    <property type="entry name" value="AAT_like"/>
    <property type="match status" value="1"/>
</dbReference>
<dbReference type="GO" id="GO:0004021">
    <property type="term" value="F:L-alanine:2-oxoglutarate aminotransferase activity"/>
    <property type="evidence" value="ECO:0007669"/>
    <property type="project" value="TreeGrafter"/>
</dbReference>
<dbReference type="InterPro" id="IPR004839">
    <property type="entry name" value="Aminotransferase_I/II_large"/>
</dbReference>
<dbReference type="STRING" id="542832.A0A3M6VTJ7"/>
<protein>
    <recommendedName>
        <fullName evidence="8">Aminotransferase class I/classII large domain-containing protein</fullName>
    </recommendedName>
</protein>
<dbReference type="Pfam" id="PF00155">
    <property type="entry name" value="Aminotran_1_2"/>
    <property type="match status" value="1"/>
</dbReference>
<evidence type="ECO:0000313" key="11">
    <source>
        <dbReference type="Proteomes" id="UP000282087"/>
    </source>
</evidence>
<evidence type="ECO:0000256" key="2">
    <source>
        <dbReference type="ARBA" id="ARBA00011738"/>
    </source>
</evidence>
<dbReference type="FunFam" id="3.90.1150.10:FF:000151">
    <property type="entry name" value="Alanine aminotransferase 2"/>
    <property type="match status" value="1"/>
</dbReference>
<dbReference type="Gene3D" id="1.10.287.1970">
    <property type="match status" value="1"/>
</dbReference>
<dbReference type="Gene3D" id="3.90.1150.10">
    <property type="entry name" value="Aspartate Aminotransferase, domain 1"/>
    <property type="match status" value="1"/>
</dbReference>
<comment type="subunit">
    <text evidence="2">Homodimer.</text>
</comment>
<dbReference type="EMBL" id="QKXF01000762">
    <property type="protein sequence ID" value="RQM09243.1"/>
    <property type="molecule type" value="Genomic_DNA"/>
</dbReference>
<dbReference type="InterPro" id="IPR015422">
    <property type="entry name" value="PyrdxlP-dep_Trfase_small"/>
</dbReference>